<sequence length="37" mass="4394">MVGLSVTKIHLFRDENVNFLFCIGFMQKNELLLTHRE</sequence>
<reference evidence="9 19" key="7">
    <citation type="submission" date="2021-02" db="EMBL/GenBank/DDBJ databases">
        <title>Bacillus cereus VKM B-370.</title>
        <authorList>
            <person name="Kazantseva O.A."/>
            <person name="Piligrimova E.G."/>
            <person name="Buzikov R.M."/>
            <person name="Shadrin A.M."/>
        </authorList>
    </citation>
    <scope>NUCLEOTIDE SEQUENCE [LARGE SCALE GENOMIC DNA]</scope>
    <source>
        <strain evidence="9 19">VKM B-370</strain>
    </source>
</reference>
<dbReference type="Proteomes" id="UP000220032">
    <property type="component" value="Unassembled WGS sequence"/>
</dbReference>
<name>A0A063CQY7_BACCE</name>
<evidence type="ECO:0000313" key="14">
    <source>
        <dbReference type="Proteomes" id="UP000220032"/>
    </source>
</evidence>
<dbReference type="EMBL" id="CP109872">
    <property type="protein sequence ID" value="UYW70987.1"/>
    <property type="molecule type" value="Genomic_DNA"/>
</dbReference>
<evidence type="ECO:0000313" key="11">
    <source>
        <dbReference type="Proteomes" id="UP000035214"/>
    </source>
</evidence>
<evidence type="ECO:0000313" key="2">
    <source>
        <dbReference type="EMBL" id="KLA28505.1"/>
    </source>
</evidence>
<dbReference type="EMBL" id="NTRC01000007">
    <property type="protein sequence ID" value="PFD22813.1"/>
    <property type="molecule type" value="Genomic_DNA"/>
</dbReference>
<dbReference type="RefSeq" id="WP_000232961.1">
    <property type="nucleotide sequence ID" value="NZ_AP022877.1"/>
</dbReference>
<dbReference type="InterPro" id="IPR025099">
    <property type="entry name" value="DUF4024"/>
</dbReference>
<dbReference type="EMBL" id="NUIL01000008">
    <property type="protein sequence ID" value="PGO31458.1"/>
    <property type="molecule type" value="Genomic_DNA"/>
</dbReference>
<dbReference type="EMBL" id="JAEFBZ010000001">
    <property type="protein sequence ID" value="MBK1606478.1"/>
    <property type="molecule type" value="Genomic_DNA"/>
</dbReference>
<dbReference type="Proteomes" id="UP000323321">
    <property type="component" value="Unassembled WGS sequence"/>
</dbReference>
<dbReference type="EMBL" id="LOMT01000156">
    <property type="protein sequence ID" value="KXX85459.1"/>
    <property type="molecule type" value="Genomic_DNA"/>
</dbReference>
<evidence type="ECO:0000313" key="4">
    <source>
        <dbReference type="EMBL" id="MBK1606478.1"/>
    </source>
</evidence>
<evidence type="ECO:0000313" key="8">
    <source>
        <dbReference type="EMBL" id="PGO31458.1"/>
    </source>
</evidence>
<keyword evidence="3" id="KW-0418">Kinase</keyword>
<dbReference type="GO" id="GO:0016301">
    <property type="term" value="F:kinase activity"/>
    <property type="evidence" value="ECO:0007669"/>
    <property type="project" value="UniProtKB-KW"/>
</dbReference>
<evidence type="ECO:0000313" key="12">
    <source>
        <dbReference type="Proteomes" id="UP000075591"/>
    </source>
</evidence>
<evidence type="ECO:0000313" key="7">
    <source>
        <dbReference type="EMBL" id="PFU41551.1"/>
    </source>
</evidence>
<evidence type="ECO:0000313" key="3">
    <source>
        <dbReference type="EMBL" id="KXX85459.1"/>
    </source>
</evidence>
<reference evidence="10" key="8">
    <citation type="submission" date="2023-02" db="EMBL/GenBank/DDBJ databases">
        <title>Complete Genome Sequence of Bacillus cereus sensu lato isolate BC38B from pepper closely related to the Bacillus anthracis clade.</title>
        <authorList>
            <person name="Abdelli M."/>
            <person name="Cerar Kisek T."/>
            <person name="Falaise C."/>
            <person name="Cumont A."/>
            <person name="Giraud M."/>
            <person name="Chatoux J."/>
            <person name="Rogee S."/>
            <person name="Dadvisard M."/>
            <person name="Larigauderie G."/>
            <person name="Raynaud F."/>
            <person name="Godic Torkar K."/>
            <person name="Ramisse V."/>
        </authorList>
    </citation>
    <scope>NUCLEOTIDE SEQUENCE</scope>
    <source>
        <strain evidence="10">BC38B</strain>
    </source>
</reference>
<dbReference type="GeneID" id="301197615"/>
<evidence type="ECO:0000313" key="10">
    <source>
        <dbReference type="EMBL" id="UYW70987.1"/>
    </source>
</evidence>
<dbReference type="KEGG" id="bcef:BcrFT9_04265"/>
<proteinExistence type="predicted"/>
<reference evidence="5 13" key="3">
    <citation type="submission" date="2017-09" db="EMBL/GenBank/DDBJ databases">
        <title>Large-scale bioinformatics analysis of Bacillus genomes uncovers conserved roles of natural products in bacterial physiology.</title>
        <authorList>
            <consortium name="Agbiome Team Llc"/>
            <person name="Bleich R.M."/>
            <person name="Kirk G.J."/>
            <person name="Santa Maria K.C."/>
            <person name="Allen S.E."/>
            <person name="Farag S."/>
            <person name="Shank E.A."/>
            <person name="Bowers A."/>
        </authorList>
    </citation>
    <scope>NUCLEOTIDE SEQUENCE [LARGE SCALE GENOMIC DNA]</scope>
    <source>
        <strain evidence="5 13">AFS024404</strain>
    </source>
</reference>
<organism evidence="2 11">
    <name type="scientific">Bacillus cereus</name>
    <dbReference type="NCBI Taxonomy" id="1396"/>
    <lineage>
        <taxon>Bacteria</taxon>
        <taxon>Bacillati</taxon>
        <taxon>Bacillota</taxon>
        <taxon>Bacilli</taxon>
        <taxon>Bacillales</taxon>
        <taxon>Bacillaceae</taxon>
        <taxon>Bacillus</taxon>
        <taxon>Bacillus cereus group</taxon>
    </lineage>
</organism>
<reference evidence="14 15" key="4">
    <citation type="submission" date="2017-09" db="EMBL/GenBank/DDBJ databases">
        <title>Large-scale bioinformatics analysis of Bacillus genomes uncovers conserved roles of natural products in bacterial physiology.</title>
        <authorList>
            <consortium name="Agbiome Team Llc"/>
            <person name="Bleich R.M."/>
            <person name="Grubbs K.J."/>
            <person name="Santa Maria K.C."/>
            <person name="Allen S.E."/>
            <person name="Farag S."/>
            <person name="Shank E.A."/>
            <person name="Bowers A."/>
        </authorList>
    </citation>
    <scope>NUCLEOTIDE SEQUENCE [LARGE SCALE GENOMIC DNA]</scope>
    <source>
        <strain evidence="6 14">AFS022681</strain>
        <strain evidence="8 15">AFS050027</strain>
        <strain evidence="7 16">AFS061806</strain>
    </source>
</reference>
<dbReference type="Proteomes" id="UP000075591">
    <property type="component" value="Unassembled WGS sequence"/>
</dbReference>
<evidence type="ECO:0000313" key="19">
    <source>
        <dbReference type="Proteomes" id="UP000663613"/>
    </source>
</evidence>
<dbReference type="Pfam" id="PF13216">
    <property type="entry name" value="DUF4024"/>
    <property type="match status" value="1"/>
</dbReference>
<evidence type="ECO:0000313" key="17">
    <source>
        <dbReference type="Proteomes" id="UP000323321"/>
    </source>
</evidence>
<evidence type="ECO:0000313" key="13">
    <source>
        <dbReference type="Proteomes" id="UP000219743"/>
    </source>
</evidence>
<dbReference type="Proteomes" id="UP001163707">
    <property type="component" value="Chromosome"/>
</dbReference>
<dbReference type="EMBL" id="NVDG01000026">
    <property type="protein sequence ID" value="PFU41551.1"/>
    <property type="molecule type" value="Genomic_DNA"/>
</dbReference>
<evidence type="ECO:0000313" key="18">
    <source>
        <dbReference type="Proteomes" id="UP000613452"/>
    </source>
</evidence>
<evidence type="ECO:0000313" key="6">
    <source>
        <dbReference type="EMBL" id="PFE16616.1"/>
    </source>
</evidence>
<dbReference type="Proteomes" id="UP000223777">
    <property type="component" value="Unassembled WGS sequence"/>
</dbReference>
<evidence type="ECO:0000313" key="9">
    <source>
        <dbReference type="EMBL" id="QRY14346.1"/>
    </source>
</evidence>
<dbReference type="Proteomes" id="UP000613452">
    <property type="component" value="Unassembled WGS sequence"/>
</dbReference>
<evidence type="ECO:0000313" key="1">
    <source>
        <dbReference type="EMBL" id="KAA6466994.1"/>
    </source>
</evidence>
<dbReference type="Proteomes" id="UP000224076">
    <property type="component" value="Unassembled WGS sequence"/>
</dbReference>
<reference evidence="1 17" key="5">
    <citation type="submission" date="2018-08" db="EMBL/GenBank/DDBJ databases">
        <title>Bacillus phenotypic plasticity.</title>
        <authorList>
            <person name="Hurtado E."/>
        </authorList>
    </citation>
    <scope>NUCLEOTIDE SEQUENCE [LARGE SCALE GENOMIC DNA]</scope>
    <source>
        <strain evidence="1 17">111b</strain>
    </source>
</reference>
<dbReference type="EMBL" id="CP070339">
    <property type="protein sequence ID" value="QRY14346.1"/>
    <property type="molecule type" value="Genomic_DNA"/>
</dbReference>
<reference evidence="4 18" key="6">
    <citation type="submission" date="2020-12" db="EMBL/GenBank/DDBJ databases">
        <title>Genome assembly for a thermostable protease producing Bacillus cereus MAKP1 strain isolated from chicken gut.</title>
        <authorList>
            <person name="Malaviya A."/>
        </authorList>
    </citation>
    <scope>NUCLEOTIDE SEQUENCE [LARGE SCALE GENOMIC DNA]</scope>
    <source>
        <strain evidence="4 18">MAKP1</strain>
    </source>
</reference>
<dbReference type="Proteomes" id="UP000035214">
    <property type="component" value="Unassembled WGS sequence"/>
</dbReference>
<dbReference type="PATRIC" id="fig|1396.419.peg.979"/>
<accession>A0A063CQY7</accession>
<protein>
    <submittedName>
        <fullName evidence="1">DUF4024 domain-containing protein</fullName>
    </submittedName>
    <submittedName>
        <fullName evidence="3">Histidine kinase</fullName>
    </submittedName>
</protein>
<evidence type="ECO:0000313" key="5">
    <source>
        <dbReference type="EMBL" id="PFD22813.1"/>
    </source>
</evidence>
<dbReference type="EMBL" id="QSMZ01000010">
    <property type="protein sequence ID" value="KAA6466994.1"/>
    <property type="molecule type" value="Genomic_DNA"/>
</dbReference>
<dbReference type="EMBL" id="LCYI01000029">
    <property type="protein sequence ID" value="KLA28505.1"/>
    <property type="molecule type" value="Genomic_DNA"/>
</dbReference>
<keyword evidence="3" id="KW-0808">Transferase</keyword>
<evidence type="ECO:0000313" key="15">
    <source>
        <dbReference type="Proteomes" id="UP000223777"/>
    </source>
</evidence>
<dbReference type="Proteomes" id="UP000219743">
    <property type="component" value="Unassembled WGS sequence"/>
</dbReference>
<reference evidence="2 11" key="1">
    <citation type="submission" date="2015-04" db="EMBL/GenBank/DDBJ databases">
        <title>Draft Genome Sequences of Eight Spore-Forming Food Isolates of Bacillus cereus Genome sequencing.</title>
        <authorList>
            <person name="Krawcyk A.O."/>
            <person name="de Jong A."/>
            <person name="Eijlander R.T."/>
            <person name="Berendsen E.M."/>
            <person name="Holsappel S."/>
            <person name="Wells-Bennik M."/>
            <person name="Kuipers O.P."/>
        </authorList>
    </citation>
    <scope>NUCLEOTIDE SEQUENCE [LARGE SCALE GENOMIC DNA]</scope>
    <source>
        <strain evidence="2 11">B4077</strain>
    </source>
</reference>
<evidence type="ECO:0000313" key="16">
    <source>
        <dbReference type="Proteomes" id="UP000224076"/>
    </source>
</evidence>
<gene>
    <name evidence="3" type="ORF">AT274_00665</name>
    <name evidence="2" type="ORF">B4077_5707</name>
    <name evidence="5" type="ORF">CN263_09900</name>
    <name evidence="6" type="ORF">CN307_10045</name>
    <name evidence="8" type="ORF">CN984_08845</name>
    <name evidence="7" type="ORF">COK86_15665</name>
    <name evidence="1" type="ORF">DX932_14550</name>
    <name evidence="4" type="ORF">JCR31_00915</name>
    <name evidence="9" type="ORF">JTF64_20460</name>
    <name evidence="10" type="ORF">OK229_08960</name>
</gene>
<dbReference type="AlphaFoldDB" id="A0A063CQY7"/>
<reference evidence="3 12" key="2">
    <citation type="submission" date="2015-12" db="EMBL/GenBank/DDBJ databases">
        <title>Bacillus cereus Group isolate.</title>
        <authorList>
            <person name="Kovac J."/>
        </authorList>
    </citation>
    <scope>NUCLEOTIDE SEQUENCE [LARGE SCALE GENOMIC DNA]</scope>
    <source>
        <strain evidence="3 12">FSL W8-0275</strain>
    </source>
</reference>
<dbReference type="EMBL" id="NTRR01000014">
    <property type="protein sequence ID" value="PFE16616.1"/>
    <property type="molecule type" value="Genomic_DNA"/>
</dbReference>
<dbReference type="Proteomes" id="UP000663613">
    <property type="component" value="Chromosome"/>
</dbReference>